<keyword evidence="1" id="KW-1133">Transmembrane helix</keyword>
<dbReference type="EMBL" id="CP017634">
    <property type="protein sequence ID" value="ATW26752.1"/>
    <property type="molecule type" value="Genomic_DNA"/>
</dbReference>
<evidence type="ECO:0000256" key="1">
    <source>
        <dbReference type="SAM" id="Phobius"/>
    </source>
</evidence>
<keyword evidence="3" id="KW-1185">Reference proteome</keyword>
<feature type="transmembrane region" description="Helical" evidence="1">
    <location>
        <begin position="17"/>
        <end position="35"/>
    </location>
</feature>
<keyword evidence="1" id="KW-0472">Membrane</keyword>
<dbReference type="AlphaFoldDB" id="A0A3G1KWC3"/>
<dbReference type="Proteomes" id="UP000323521">
    <property type="component" value="Chromosome"/>
</dbReference>
<dbReference type="KEGG" id="fwa:DCMF_20065"/>
<proteinExistence type="predicted"/>
<gene>
    <name evidence="2" type="ORF">DCMF_20065</name>
</gene>
<accession>A0A3G1KWC3</accession>
<evidence type="ECO:0000313" key="3">
    <source>
        <dbReference type="Proteomes" id="UP000323521"/>
    </source>
</evidence>
<dbReference type="RefSeq" id="WP_148136071.1">
    <property type="nucleotide sequence ID" value="NZ_CP017634.1"/>
</dbReference>
<reference evidence="2 3" key="1">
    <citation type="submission" date="2016-10" db="EMBL/GenBank/DDBJ databases">
        <title>Complete Genome Sequence of Peptococcaceae strain DCMF.</title>
        <authorList>
            <person name="Edwards R.J."/>
            <person name="Holland S.I."/>
            <person name="Deshpande N.P."/>
            <person name="Wong Y.K."/>
            <person name="Ertan H."/>
            <person name="Manefield M."/>
            <person name="Russell T.L."/>
            <person name="Lee M.J."/>
        </authorList>
    </citation>
    <scope>NUCLEOTIDE SEQUENCE [LARGE SCALE GENOMIC DNA]</scope>
    <source>
        <strain evidence="2 3">DCMF</strain>
    </source>
</reference>
<name>A0A3G1KWC3_FORW1</name>
<keyword evidence="1" id="KW-0812">Transmembrane</keyword>
<organism evidence="2 3">
    <name type="scientific">Formimonas warabiya</name>
    <dbReference type="NCBI Taxonomy" id="1761012"/>
    <lineage>
        <taxon>Bacteria</taxon>
        <taxon>Bacillati</taxon>
        <taxon>Bacillota</taxon>
        <taxon>Clostridia</taxon>
        <taxon>Eubacteriales</taxon>
        <taxon>Peptococcaceae</taxon>
        <taxon>Candidatus Formimonas</taxon>
    </lineage>
</organism>
<evidence type="ECO:0000313" key="2">
    <source>
        <dbReference type="EMBL" id="ATW26752.1"/>
    </source>
</evidence>
<protein>
    <submittedName>
        <fullName evidence="2">Uncharacterized protein</fullName>
    </submittedName>
</protein>
<feature type="transmembrane region" description="Helical" evidence="1">
    <location>
        <begin position="47"/>
        <end position="68"/>
    </location>
</feature>
<sequence>MFDYSWRIWPKTKRGKMWGSIFTLFWIFFIFFPWGKLGVEPLAFGWLPNWLLVLMVVQVIYLTLWWVFMREKEKEL</sequence>